<evidence type="ECO:0000313" key="4">
    <source>
        <dbReference type="EMBL" id="GFF20972.1"/>
    </source>
</evidence>
<evidence type="ECO:0000256" key="1">
    <source>
        <dbReference type="ARBA" id="ARBA00004141"/>
    </source>
</evidence>
<dbReference type="Gene3D" id="1.20.1250.20">
    <property type="entry name" value="MFS general substrate transporter like domains"/>
    <property type="match status" value="1"/>
</dbReference>
<dbReference type="SUPFAM" id="SSF103473">
    <property type="entry name" value="MFS general substrate transporter"/>
    <property type="match status" value="1"/>
</dbReference>
<comment type="subcellular location">
    <subcellularLocation>
        <location evidence="1">Membrane</location>
        <topology evidence="1">Multi-pass membrane protein</topology>
    </subcellularLocation>
</comment>
<evidence type="ECO:0000256" key="2">
    <source>
        <dbReference type="SAM" id="MobiDB-lite"/>
    </source>
</evidence>
<dbReference type="PROSITE" id="PS50850">
    <property type="entry name" value="MFS"/>
    <property type="match status" value="1"/>
</dbReference>
<keyword evidence="5" id="KW-1185">Reference proteome</keyword>
<feature type="compositionally biased region" description="Low complexity" evidence="2">
    <location>
        <begin position="12"/>
        <end position="22"/>
    </location>
</feature>
<dbReference type="Proteomes" id="UP000452235">
    <property type="component" value="Unassembled WGS sequence"/>
</dbReference>
<keyword evidence="3" id="KW-0812">Transmembrane</keyword>
<keyword evidence="3" id="KW-1133">Transmembrane helix</keyword>
<evidence type="ECO:0000313" key="5">
    <source>
        <dbReference type="Proteomes" id="UP000452235"/>
    </source>
</evidence>
<feature type="transmembrane region" description="Helical" evidence="3">
    <location>
        <begin position="329"/>
        <end position="351"/>
    </location>
</feature>
<dbReference type="AlphaFoldDB" id="A0A5M3ZDR6"/>
<feature type="transmembrane region" description="Helical" evidence="3">
    <location>
        <begin position="421"/>
        <end position="441"/>
    </location>
</feature>
<accession>A0A5M3ZDR6</accession>
<organism evidence="4 5">
    <name type="scientific">Aspergillus terreus</name>
    <dbReference type="NCBI Taxonomy" id="33178"/>
    <lineage>
        <taxon>Eukaryota</taxon>
        <taxon>Fungi</taxon>
        <taxon>Dikarya</taxon>
        <taxon>Ascomycota</taxon>
        <taxon>Pezizomycotina</taxon>
        <taxon>Eurotiomycetes</taxon>
        <taxon>Eurotiomycetidae</taxon>
        <taxon>Eurotiales</taxon>
        <taxon>Aspergillaceae</taxon>
        <taxon>Aspergillus</taxon>
        <taxon>Aspergillus subgen. Circumdati</taxon>
    </lineage>
</organism>
<keyword evidence="3" id="KW-0472">Membrane</keyword>
<evidence type="ECO:0000256" key="3">
    <source>
        <dbReference type="SAM" id="Phobius"/>
    </source>
</evidence>
<feature type="region of interest" description="Disordered" evidence="2">
    <location>
        <begin position="1"/>
        <end position="29"/>
    </location>
</feature>
<feature type="transmembrane region" description="Helical" evidence="3">
    <location>
        <begin position="102"/>
        <end position="120"/>
    </location>
</feature>
<feature type="transmembrane region" description="Helical" evidence="3">
    <location>
        <begin position="188"/>
        <end position="207"/>
    </location>
</feature>
<dbReference type="InterPro" id="IPR036259">
    <property type="entry name" value="MFS_trans_sf"/>
</dbReference>
<comment type="caution">
    <text evidence="4">The sequence shown here is derived from an EMBL/GenBank/DDBJ whole genome shotgun (WGS) entry which is preliminary data.</text>
</comment>
<feature type="transmembrane region" description="Helical" evidence="3">
    <location>
        <begin position="250"/>
        <end position="268"/>
    </location>
</feature>
<feature type="transmembrane region" description="Helical" evidence="3">
    <location>
        <begin position="63"/>
        <end position="82"/>
    </location>
</feature>
<feature type="transmembrane region" description="Helical" evidence="3">
    <location>
        <begin position="275"/>
        <end position="293"/>
    </location>
</feature>
<reference evidence="4 5" key="1">
    <citation type="submission" date="2020-01" db="EMBL/GenBank/DDBJ databases">
        <title>Aspergillus terreus IFO 6365 whole genome shotgun sequence.</title>
        <authorList>
            <person name="Kanamasa S."/>
            <person name="Takahashi H."/>
        </authorList>
    </citation>
    <scope>NUCLEOTIDE SEQUENCE [LARGE SCALE GENOMIC DNA]</scope>
    <source>
        <strain evidence="4 5">IFO 6365</strain>
    </source>
</reference>
<dbReference type="VEuPathDB" id="FungiDB:ATEG_09799"/>
<dbReference type="GO" id="GO:0016020">
    <property type="term" value="C:membrane"/>
    <property type="evidence" value="ECO:0007669"/>
    <property type="project" value="UniProtKB-SubCell"/>
</dbReference>
<proteinExistence type="predicted"/>
<dbReference type="InterPro" id="IPR020846">
    <property type="entry name" value="MFS_dom"/>
</dbReference>
<feature type="compositionally biased region" description="Basic and acidic residues" evidence="2">
    <location>
        <begin position="1"/>
        <end position="11"/>
    </location>
</feature>
<feature type="transmembrane region" description="Helical" evidence="3">
    <location>
        <begin position="299"/>
        <end position="317"/>
    </location>
</feature>
<dbReference type="CDD" id="cd17324">
    <property type="entry name" value="MFS_NepI_like"/>
    <property type="match status" value="1"/>
</dbReference>
<feature type="transmembrane region" description="Helical" evidence="3">
    <location>
        <begin position="132"/>
        <end position="161"/>
    </location>
</feature>
<dbReference type="PANTHER" id="PTHR42910:SF1">
    <property type="entry name" value="MAJOR FACILITATOR SUPERFAMILY (MFS) PROFILE DOMAIN-CONTAINING PROTEIN"/>
    <property type="match status" value="1"/>
</dbReference>
<dbReference type="OrthoDB" id="2105912at2759"/>
<gene>
    <name evidence="4" type="ORF">ATEIFO6365_0013030600</name>
</gene>
<dbReference type="Pfam" id="PF07690">
    <property type="entry name" value="MFS_1"/>
    <property type="match status" value="1"/>
</dbReference>
<protein>
    <submittedName>
        <fullName evidence="4">MFS general substrate transporter</fullName>
    </submittedName>
</protein>
<dbReference type="InterPro" id="IPR011701">
    <property type="entry name" value="MFS"/>
</dbReference>
<dbReference type="EMBL" id="BLJY01000013">
    <property type="protein sequence ID" value="GFF20972.1"/>
    <property type="molecule type" value="Genomic_DNA"/>
</dbReference>
<dbReference type="GO" id="GO:0022857">
    <property type="term" value="F:transmembrane transporter activity"/>
    <property type="evidence" value="ECO:0007669"/>
    <property type="project" value="InterPro"/>
</dbReference>
<sequence>MEEKNIRREQSPDSVGPSSDPVQLENSHGGKETQQKLQALFDILFWAPPRCRWSPDNPPKFNLFLNLLFSFATTFTVANLYYAQPLLDMLAEYFDVTQKQASLIPTCSQAGYAAGLIFLCPLGDILRRRPFVLVLTFLTATVWIGLCVTSSFNVFLALSFITSTTTVTPQIMLPLVGDLAPPARRATAISLVTCGLALGMLFARLLAGIIASRTDWRNVYWLSLALQYLIFLLMWLFMPDYPATNSDISYWTILSSIIGYFVRSPVLVQATLIGFLTSATFTSFWTTLTFLLSGDPYRYSTLTIGLFSLAGLTPMLFGPVFSRFLIDNFVTPFCITVSLLITIAGIAVGTYTGSFSVAGPILQAVLQDFGIQMTQIANRAAIYKVAPKARNRINTGYMVGVFCGQLMGTSVGNQVYARGGWIMSGTMGLALVAGALVIALLRGPLEKGWIGWRGGMRLRRIPEEG</sequence>
<dbReference type="PANTHER" id="PTHR42910">
    <property type="entry name" value="TRANSPORTER SCO4007-RELATED"/>
    <property type="match status" value="1"/>
</dbReference>
<feature type="transmembrane region" description="Helical" evidence="3">
    <location>
        <begin position="219"/>
        <end position="238"/>
    </location>
</feature>
<name>A0A5M3ZDR6_ASPTE</name>